<evidence type="ECO:0000313" key="3">
    <source>
        <dbReference type="Proteomes" id="UP001176021"/>
    </source>
</evidence>
<dbReference type="EMBL" id="JAMJEV010000005">
    <property type="protein sequence ID" value="MDO0822574.1"/>
    <property type="molecule type" value="Genomic_DNA"/>
</dbReference>
<organism evidence="2 3">
    <name type="scientific">Desulfosporosinus nitroreducens</name>
    <dbReference type="NCBI Taxonomy" id="2018668"/>
    <lineage>
        <taxon>Bacteria</taxon>
        <taxon>Bacillati</taxon>
        <taxon>Bacillota</taxon>
        <taxon>Clostridia</taxon>
        <taxon>Eubacteriales</taxon>
        <taxon>Desulfitobacteriaceae</taxon>
        <taxon>Desulfosporosinus</taxon>
    </lineage>
</organism>
<protein>
    <submittedName>
        <fullName evidence="2">Uncharacterized protein</fullName>
    </submittedName>
</protein>
<feature type="transmembrane region" description="Helical" evidence="1">
    <location>
        <begin position="71"/>
        <end position="90"/>
    </location>
</feature>
<gene>
    <name evidence="2" type="ORF">M8H41_06865</name>
</gene>
<feature type="transmembrane region" description="Helical" evidence="1">
    <location>
        <begin position="39"/>
        <end position="59"/>
    </location>
</feature>
<evidence type="ECO:0000256" key="1">
    <source>
        <dbReference type="SAM" id="Phobius"/>
    </source>
</evidence>
<proteinExistence type="predicted"/>
<comment type="caution">
    <text evidence="2">The sequence shown here is derived from an EMBL/GenBank/DDBJ whole genome shotgun (WGS) entry which is preliminary data.</text>
</comment>
<keyword evidence="3" id="KW-1185">Reference proteome</keyword>
<reference evidence="2" key="1">
    <citation type="submission" date="2022-05" db="EMBL/GenBank/DDBJ databases">
        <title>Expanded diversity of anoxic marine methylotrophy in a Black Sea sulfate reducing microorganism.</title>
        <authorList>
            <person name="Fischer P.Q."/>
            <person name="Stams A.J.M."/>
            <person name="Villanueva L."/>
            <person name="Sousa D.Z."/>
        </authorList>
    </citation>
    <scope>NUCLEOTIDE SEQUENCE</scope>
    <source>
        <strain evidence="2">P130</strain>
    </source>
</reference>
<keyword evidence="1" id="KW-0472">Membrane</keyword>
<keyword evidence="1" id="KW-1133">Transmembrane helix</keyword>
<name>A0ABT8QQ05_9FIRM</name>
<dbReference type="Proteomes" id="UP001176021">
    <property type="component" value="Unassembled WGS sequence"/>
</dbReference>
<dbReference type="RefSeq" id="WP_301999076.1">
    <property type="nucleotide sequence ID" value="NZ_JAMJEV010000005.1"/>
</dbReference>
<feature type="transmembrane region" description="Helical" evidence="1">
    <location>
        <begin position="102"/>
        <end position="123"/>
    </location>
</feature>
<evidence type="ECO:0000313" key="2">
    <source>
        <dbReference type="EMBL" id="MDO0822574.1"/>
    </source>
</evidence>
<keyword evidence="1" id="KW-0812">Transmembrane</keyword>
<sequence length="168" mass="18507">MFDYMSVKRGISKRSYWTTAAGVWVSSRWQAGKWNGQLLGAWMTFGLNLVNGIFMVWMFTKVGLNKWAVKGVVSASAFGATVNALLSGFGNNKIAPKDTSSNLSYALTNIITGLVASWSIVTFGDKTLFNERRVIADTTKTKSSYSSTIPSYIDGRSVNKEEADPYMQ</sequence>
<accession>A0ABT8QQ05</accession>